<evidence type="ECO:0000256" key="10">
    <source>
        <dbReference type="ARBA" id="ARBA00023212"/>
    </source>
</evidence>
<evidence type="ECO:0000256" key="8">
    <source>
        <dbReference type="ARBA" id="ARBA00023069"/>
    </source>
</evidence>
<feature type="domain" description="Dynein heavy chain linker" evidence="12">
    <location>
        <begin position="3"/>
        <end position="170"/>
    </location>
</feature>
<keyword evidence="11" id="KW-0966">Cell projection</keyword>
<keyword evidence="4" id="KW-0547">Nucleotide-binding</keyword>
<evidence type="ECO:0000313" key="13">
    <source>
        <dbReference type="EMBL" id="GFQ87878.1"/>
    </source>
</evidence>
<name>A0A8X6FSX0_TRICU</name>
<dbReference type="PANTHER" id="PTHR45703:SF8">
    <property type="entry name" value="DYNEINS HEAVY CHAIN"/>
    <property type="match status" value="1"/>
</dbReference>
<evidence type="ECO:0000256" key="2">
    <source>
        <dbReference type="ARBA" id="ARBA00022490"/>
    </source>
</evidence>
<dbReference type="InterPro" id="IPR026983">
    <property type="entry name" value="DHC"/>
</dbReference>
<dbReference type="GO" id="GO:0005874">
    <property type="term" value="C:microtubule"/>
    <property type="evidence" value="ECO:0007669"/>
    <property type="project" value="UniProtKB-KW"/>
</dbReference>
<dbReference type="Proteomes" id="UP000887116">
    <property type="component" value="Unassembled WGS sequence"/>
</dbReference>
<evidence type="ECO:0000256" key="9">
    <source>
        <dbReference type="ARBA" id="ARBA00023175"/>
    </source>
</evidence>
<accession>A0A8X6FSX0</accession>
<keyword evidence="15" id="KW-1185">Reference proteome</keyword>
<evidence type="ECO:0000256" key="11">
    <source>
        <dbReference type="ARBA" id="ARBA00023273"/>
    </source>
</evidence>
<protein>
    <submittedName>
        <fullName evidence="13">Dynein beta chain, ciliary</fullName>
    </submittedName>
</protein>
<dbReference type="InterPro" id="IPR013602">
    <property type="entry name" value="Dynein_heavy_linker"/>
</dbReference>
<evidence type="ECO:0000259" key="12">
    <source>
        <dbReference type="Pfam" id="PF08393"/>
    </source>
</evidence>
<gene>
    <name evidence="13" type="ORF">TNCT_396121</name>
    <name evidence="14" type="ORF">TNCT_703881</name>
</gene>
<dbReference type="GO" id="GO:0045505">
    <property type="term" value="F:dynein intermediate chain binding"/>
    <property type="evidence" value="ECO:0007669"/>
    <property type="project" value="InterPro"/>
</dbReference>
<evidence type="ECO:0000313" key="14">
    <source>
        <dbReference type="EMBL" id="GFR00432.1"/>
    </source>
</evidence>
<reference evidence="13" key="1">
    <citation type="submission" date="2020-07" db="EMBL/GenBank/DDBJ databases">
        <title>Multicomponent nature underlies the extraordinary mechanical properties of spider dragline silk.</title>
        <authorList>
            <person name="Kono N."/>
            <person name="Nakamura H."/>
            <person name="Mori M."/>
            <person name="Yoshida Y."/>
            <person name="Ohtoshi R."/>
            <person name="Malay A.D."/>
            <person name="Moran D.A.P."/>
            <person name="Tomita M."/>
            <person name="Numata K."/>
            <person name="Arakawa K."/>
        </authorList>
    </citation>
    <scope>NUCLEOTIDE SEQUENCE</scope>
</reference>
<dbReference type="Pfam" id="PF08393">
    <property type="entry name" value="DHC_N2"/>
    <property type="match status" value="1"/>
</dbReference>
<comment type="caution">
    <text evidence="13">The sequence shown here is derived from an EMBL/GenBank/DDBJ whole genome shotgun (WGS) entry which is preliminary data.</text>
</comment>
<dbReference type="AlphaFoldDB" id="A0A8X6FSX0"/>
<comment type="subcellular location">
    <subcellularLocation>
        <location evidence="1">Cytoplasm</location>
        <location evidence="1">Cytoskeleton</location>
        <location evidence="1">Cilium axoneme</location>
    </subcellularLocation>
</comment>
<keyword evidence="6" id="KW-0243">Dynein</keyword>
<dbReference type="FunFam" id="1.10.287.2620:FF:000002">
    <property type="entry name" value="Dynein heavy chain 2, axonemal"/>
    <property type="match status" value="1"/>
</dbReference>
<sequence length="177" mass="20863">MDKVKIQLKVWEDTPWTQVDLDALEMQCKVYMRDIKLMDKEMRSWDNFIWLQETIKNILVALRAIHQLRNPAIKERHWTRLSTATQVPLSVTDETPLGELLSLELHRFEDVVESIVERASKELVTERILAELEATWAEIAFEHSTHQRTGYKLLHISDVLIATLEDNQVTSHWRILH</sequence>
<keyword evidence="8" id="KW-0969">Cilium</keyword>
<organism evidence="13 15">
    <name type="scientific">Trichonephila clavata</name>
    <name type="common">Joro spider</name>
    <name type="synonym">Nephila clavata</name>
    <dbReference type="NCBI Taxonomy" id="2740835"/>
    <lineage>
        <taxon>Eukaryota</taxon>
        <taxon>Metazoa</taxon>
        <taxon>Ecdysozoa</taxon>
        <taxon>Arthropoda</taxon>
        <taxon>Chelicerata</taxon>
        <taxon>Arachnida</taxon>
        <taxon>Araneae</taxon>
        <taxon>Araneomorphae</taxon>
        <taxon>Entelegynae</taxon>
        <taxon>Araneoidea</taxon>
        <taxon>Nephilidae</taxon>
        <taxon>Trichonephila</taxon>
    </lineage>
</organism>
<keyword evidence="3" id="KW-0493">Microtubule</keyword>
<dbReference type="GO" id="GO:0030286">
    <property type="term" value="C:dynein complex"/>
    <property type="evidence" value="ECO:0007669"/>
    <property type="project" value="UniProtKB-KW"/>
</dbReference>
<keyword evidence="5" id="KW-0067">ATP-binding</keyword>
<dbReference type="GO" id="GO:0007018">
    <property type="term" value="P:microtubule-based movement"/>
    <property type="evidence" value="ECO:0007669"/>
    <property type="project" value="InterPro"/>
</dbReference>
<dbReference type="GO" id="GO:0051959">
    <property type="term" value="F:dynein light intermediate chain binding"/>
    <property type="evidence" value="ECO:0007669"/>
    <property type="project" value="InterPro"/>
</dbReference>
<dbReference type="GO" id="GO:0005930">
    <property type="term" value="C:axoneme"/>
    <property type="evidence" value="ECO:0007669"/>
    <property type="project" value="UniProtKB-SubCell"/>
</dbReference>
<keyword evidence="7" id="KW-0175">Coiled coil</keyword>
<proteinExistence type="predicted"/>
<dbReference type="EMBL" id="BMAO01003449">
    <property type="protein sequence ID" value="GFQ87878.1"/>
    <property type="molecule type" value="Genomic_DNA"/>
</dbReference>
<dbReference type="EMBL" id="BMAO01005293">
    <property type="protein sequence ID" value="GFR00432.1"/>
    <property type="molecule type" value="Genomic_DNA"/>
</dbReference>
<evidence type="ECO:0000313" key="15">
    <source>
        <dbReference type="Proteomes" id="UP000887116"/>
    </source>
</evidence>
<evidence type="ECO:0000256" key="4">
    <source>
        <dbReference type="ARBA" id="ARBA00022741"/>
    </source>
</evidence>
<dbReference type="Gene3D" id="1.10.287.2620">
    <property type="match status" value="1"/>
</dbReference>
<dbReference type="GO" id="GO:0005524">
    <property type="term" value="F:ATP binding"/>
    <property type="evidence" value="ECO:0007669"/>
    <property type="project" value="UniProtKB-KW"/>
</dbReference>
<keyword evidence="9" id="KW-0505">Motor protein</keyword>
<keyword evidence="10" id="KW-0206">Cytoskeleton</keyword>
<dbReference type="OrthoDB" id="6369252at2759"/>
<dbReference type="PANTHER" id="PTHR45703">
    <property type="entry name" value="DYNEIN HEAVY CHAIN"/>
    <property type="match status" value="1"/>
</dbReference>
<evidence type="ECO:0000256" key="6">
    <source>
        <dbReference type="ARBA" id="ARBA00023017"/>
    </source>
</evidence>
<evidence type="ECO:0000256" key="7">
    <source>
        <dbReference type="ARBA" id="ARBA00023054"/>
    </source>
</evidence>
<evidence type="ECO:0000256" key="5">
    <source>
        <dbReference type="ARBA" id="ARBA00022840"/>
    </source>
</evidence>
<keyword evidence="2" id="KW-0963">Cytoplasm</keyword>
<evidence type="ECO:0000256" key="1">
    <source>
        <dbReference type="ARBA" id="ARBA00004430"/>
    </source>
</evidence>
<evidence type="ECO:0000256" key="3">
    <source>
        <dbReference type="ARBA" id="ARBA00022701"/>
    </source>
</evidence>